<dbReference type="RefSeq" id="WP_147705714.1">
    <property type="nucleotide sequence ID" value="NZ_VDUY01000008.1"/>
</dbReference>
<organism evidence="2 3">
    <name type="scientific">Zeimonas arvi</name>
    <dbReference type="NCBI Taxonomy" id="2498847"/>
    <lineage>
        <taxon>Bacteria</taxon>
        <taxon>Pseudomonadati</taxon>
        <taxon>Pseudomonadota</taxon>
        <taxon>Betaproteobacteria</taxon>
        <taxon>Burkholderiales</taxon>
        <taxon>Burkholderiaceae</taxon>
        <taxon>Zeimonas</taxon>
    </lineage>
</organism>
<feature type="region of interest" description="Disordered" evidence="1">
    <location>
        <begin position="1"/>
        <end position="23"/>
    </location>
</feature>
<evidence type="ECO:0000313" key="3">
    <source>
        <dbReference type="Proteomes" id="UP000321548"/>
    </source>
</evidence>
<protein>
    <submittedName>
        <fullName evidence="2">Uncharacterized protein</fullName>
    </submittedName>
</protein>
<sequence>MNAADTIYGGDNADASHKDTSHVDAATSRSADVLYGATKLNVVRNDPAKADLGAALFGNTISGPAAAIGTLLEEHGVDPEQATAAARSVDAEINGIGANLSTTELVSALSRPLPSSQTEIADLKRQSLTRLADMHGGRAAAEKLLRETDGWLRKTAPGVHAALGRSSAGLDTGVLVGLTNAYLKQRGRS</sequence>
<reference evidence="2 3" key="1">
    <citation type="submission" date="2019-06" db="EMBL/GenBank/DDBJ databases">
        <title>Quisquiliibacterium sp. nov., isolated from a maize field.</title>
        <authorList>
            <person name="Lin S.-Y."/>
            <person name="Tsai C.-F."/>
            <person name="Young C.-C."/>
        </authorList>
    </citation>
    <scope>NUCLEOTIDE SEQUENCE [LARGE SCALE GENOMIC DNA]</scope>
    <source>
        <strain evidence="2 3">CC-CFT501</strain>
    </source>
</reference>
<comment type="caution">
    <text evidence="2">The sequence shown here is derived from an EMBL/GenBank/DDBJ whole genome shotgun (WGS) entry which is preliminary data.</text>
</comment>
<evidence type="ECO:0000313" key="2">
    <source>
        <dbReference type="EMBL" id="TXL63560.1"/>
    </source>
</evidence>
<keyword evidence="3" id="KW-1185">Reference proteome</keyword>
<dbReference type="EMBL" id="VDUY01000008">
    <property type="protein sequence ID" value="TXL63560.1"/>
    <property type="molecule type" value="Genomic_DNA"/>
</dbReference>
<dbReference type="AlphaFoldDB" id="A0A5C8NR59"/>
<name>A0A5C8NR59_9BURK</name>
<accession>A0A5C8NR59</accession>
<proteinExistence type="predicted"/>
<dbReference type="Proteomes" id="UP000321548">
    <property type="component" value="Unassembled WGS sequence"/>
</dbReference>
<evidence type="ECO:0000256" key="1">
    <source>
        <dbReference type="SAM" id="MobiDB-lite"/>
    </source>
</evidence>
<gene>
    <name evidence="2" type="ORF">FHP08_17140</name>
</gene>